<organism evidence="1 2">
    <name type="scientific">Helicobacter pullorum</name>
    <dbReference type="NCBI Taxonomy" id="35818"/>
    <lineage>
        <taxon>Bacteria</taxon>
        <taxon>Pseudomonadati</taxon>
        <taxon>Campylobacterota</taxon>
        <taxon>Epsilonproteobacteria</taxon>
        <taxon>Campylobacterales</taxon>
        <taxon>Helicobacteraceae</taxon>
        <taxon>Helicobacter</taxon>
    </lineage>
</organism>
<comment type="caution">
    <text evidence="1">The sequence shown here is derived from an EMBL/GenBank/DDBJ whole genome shotgun (WGS) entry which is preliminary data.</text>
</comment>
<dbReference type="EMBL" id="JNOC01000102">
    <property type="protein sequence ID" value="KPH54749.1"/>
    <property type="molecule type" value="Genomic_DNA"/>
</dbReference>
<evidence type="ECO:0000313" key="2">
    <source>
        <dbReference type="Proteomes" id="UP000037997"/>
    </source>
</evidence>
<gene>
    <name evidence="1" type="ORF">HPU229334_00190</name>
</gene>
<name>A0A0N0LT33_9HELI</name>
<dbReference type="RefSeq" id="WP_054198684.1">
    <property type="nucleotide sequence ID" value="NZ_CAWUYM010000020.1"/>
</dbReference>
<proteinExistence type="predicted"/>
<reference evidence="1 2" key="1">
    <citation type="submission" date="2014-06" db="EMBL/GenBank/DDBJ databases">
        <title>Helicobacter pullorum isolates in fresh chicken meat - phenotypic and genotypic features.</title>
        <authorList>
            <person name="Borges V."/>
            <person name="Santos A."/>
            <person name="Correia C.B."/>
            <person name="Saraiva M."/>
            <person name="Menard A."/>
            <person name="Vieira L."/>
            <person name="Sampaio D.A."/>
            <person name="Gomes J.P."/>
            <person name="Oleastro M."/>
        </authorList>
    </citation>
    <scope>NUCLEOTIDE SEQUENCE [LARGE SCALE GENOMIC DNA]</scope>
    <source>
        <strain evidence="1 2">229334/12</strain>
    </source>
</reference>
<dbReference type="AlphaFoldDB" id="A0A0N0LT33"/>
<accession>A0A0N0LT33</accession>
<dbReference type="Proteomes" id="UP000037997">
    <property type="component" value="Unassembled WGS sequence"/>
</dbReference>
<protein>
    <submittedName>
        <fullName evidence="1">Uncharacterized protein</fullName>
    </submittedName>
</protein>
<evidence type="ECO:0000313" key="1">
    <source>
        <dbReference type="EMBL" id="KPH54749.1"/>
    </source>
</evidence>
<dbReference type="GeneID" id="93196570"/>
<dbReference type="PATRIC" id="fig|35818.11.peg.37"/>
<sequence>MKKIVFVFLVLVSGVFGESRFYDGDSTFKSGNMYFHDDGEMNYRNGDTLFLDNGDRIEKRGDSYYNSNGESTTKRGNTYFHDNGGMSWDLGGGNMIHSDEESQRRMEDLRDFEW</sequence>